<evidence type="ECO:0000313" key="1">
    <source>
        <dbReference type="EMBL" id="GES76552.1"/>
    </source>
</evidence>
<dbReference type="AlphaFoldDB" id="A0A8H3QEY6"/>
<evidence type="ECO:0000313" key="2">
    <source>
        <dbReference type="Proteomes" id="UP000615446"/>
    </source>
</evidence>
<proteinExistence type="predicted"/>
<dbReference type="EMBL" id="BLAL01000022">
    <property type="protein sequence ID" value="GES76552.1"/>
    <property type="molecule type" value="Genomic_DNA"/>
</dbReference>
<dbReference type="OrthoDB" id="2439111at2759"/>
<comment type="caution">
    <text evidence="1">The sequence shown here is derived from an EMBL/GenBank/DDBJ whole genome shotgun (WGS) entry which is preliminary data.</text>
</comment>
<organism evidence="1 2">
    <name type="scientific">Rhizophagus clarus</name>
    <dbReference type="NCBI Taxonomy" id="94130"/>
    <lineage>
        <taxon>Eukaryota</taxon>
        <taxon>Fungi</taxon>
        <taxon>Fungi incertae sedis</taxon>
        <taxon>Mucoromycota</taxon>
        <taxon>Glomeromycotina</taxon>
        <taxon>Glomeromycetes</taxon>
        <taxon>Glomerales</taxon>
        <taxon>Glomeraceae</taxon>
        <taxon>Rhizophagus</taxon>
    </lineage>
</organism>
<gene>
    <name evidence="1" type="ORF">RCL2_000395400</name>
</gene>
<protein>
    <submittedName>
        <fullName evidence="1">Uncharacterized protein</fullName>
    </submittedName>
</protein>
<sequence length="116" mass="13617">MPPKRKAIQLTLIEQSEPVPRSKDGRLQDPIWTHFIQTPLATAGHFATKCLYYCLNVDDEIRRIFVRNILRLCGDDDDIINDESNKHQKLNQLNITDFWDNEYNEALSKSRQDLMD</sequence>
<accession>A0A8H3QEY6</accession>
<dbReference type="Proteomes" id="UP000615446">
    <property type="component" value="Unassembled WGS sequence"/>
</dbReference>
<name>A0A8H3QEY6_9GLOM</name>
<reference evidence="1" key="1">
    <citation type="submission" date="2019-10" db="EMBL/GenBank/DDBJ databases">
        <title>Conservation and host-specific expression of non-tandemly repeated heterogenous ribosome RNA gene in arbuscular mycorrhizal fungi.</title>
        <authorList>
            <person name="Maeda T."/>
            <person name="Kobayashi Y."/>
            <person name="Nakagawa T."/>
            <person name="Ezawa T."/>
            <person name="Yamaguchi K."/>
            <person name="Bino T."/>
            <person name="Nishimoto Y."/>
            <person name="Shigenobu S."/>
            <person name="Kawaguchi M."/>
        </authorList>
    </citation>
    <scope>NUCLEOTIDE SEQUENCE</scope>
    <source>
        <strain evidence="1">HR1</strain>
    </source>
</reference>